<dbReference type="PROSITE" id="PS51257">
    <property type="entry name" value="PROKAR_LIPOPROTEIN"/>
    <property type="match status" value="1"/>
</dbReference>
<evidence type="ECO:0000256" key="2">
    <source>
        <dbReference type="SAM" id="SignalP"/>
    </source>
</evidence>
<dbReference type="RefSeq" id="WP_015331355.1">
    <property type="nucleotide sequence ID" value="NC_020054.1"/>
</dbReference>
<evidence type="ECO:0000313" key="3">
    <source>
        <dbReference type="EMBL" id="CCH00256.1"/>
    </source>
</evidence>
<dbReference type="Pfam" id="PF10282">
    <property type="entry name" value="Lactonase"/>
    <property type="match status" value="1"/>
</dbReference>
<protein>
    <submittedName>
        <fullName evidence="3">40-residue YVTN family beta-propeller repeat protein</fullName>
    </submittedName>
</protein>
<dbReference type="InterPro" id="IPR051200">
    <property type="entry name" value="Host-pathogen_enzymatic-act"/>
</dbReference>
<feature type="compositionally biased region" description="Polar residues" evidence="1">
    <location>
        <begin position="372"/>
        <end position="389"/>
    </location>
</feature>
<accession>I0K803</accession>
<dbReference type="Gene3D" id="3.40.720.10">
    <property type="entry name" value="Alkaline Phosphatase, subunit A"/>
    <property type="match status" value="1"/>
</dbReference>
<dbReference type="InterPro" id="IPR011045">
    <property type="entry name" value="N2O_reductase_N"/>
</dbReference>
<dbReference type="Gene3D" id="2.130.10.10">
    <property type="entry name" value="YVTN repeat-like/Quinoprotein amine dehydrogenase"/>
    <property type="match status" value="3"/>
</dbReference>
<dbReference type="SUPFAM" id="SSF50974">
    <property type="entry name" value="Nitrous oxide reductase, N-terminal domain"/>
    <property type="match status" value="1"/>
</dbReference>
<gene>
    <name evidence="3" type="ORF">FAES_2247</name>
</gene>
<dbReference type="PANTHER" id="PTHR47197">
    <property type="entry name" value="PROTEIN NIRF"/>
    <property type="match status" value="1"/>
</dbReference>
<dbReference type="Proteomes" id="UP000011058">
    <property type="component" value="Chromosome"/>
</dbReference>
<dbReference type="OrthoDB" id="145213at2"/>
<sequence>MKKYWFVLSTLLLLGGFLACQRANTSSGQSSEATEVYKQLAAKRVELPNGWSLTPPGRSLNLDDLPLTIALSRSRTLMAITNNGQSTQRITLINPATEQVLDTTTVAKAYVGLAFSDDEQRLYASGGNDNKILVYALDNRKLRALDPIPLGKPWPVKISPVGLCLDDARNRLYVVTKEDSALYVVDTKARRVLHRLSLGAAGYTCTLSPDKNELYASVWGGSRVAVINVNTGDAAPTQVATIPTNKNPNDLLLTRDGKYLFVANGNDNTVGLIDVANRRVVETLTASLFPDAPVGTTPNGLALSDDEQTLYIANADNNCLAVFDVTTKGQSRSTGYIPTGWYPTAVKVVGNRLFVTNGKGFTSKANPKGPNPNRSRVPQQIGPNPQANAGQPQYIAGLFKGTLSIIDVPDAGKPEPEVLAAYSRLVYANTPYTKRKETEAEGEAGNPIPRRVGAPSPIKYVFYIIKENRTYDQILGDMKEGNGDAALCLFPEKVTPNQHALAREFVLLDNFYVDAEVSADGHNWSSAAYANDYVEKNWVTSYGGRGGTYDYEGQKEIAHPRDGFLWDHCLRANIPFRTYGWFADDEKPNINAVAGRLCPTFKGYDLSYMDVKREEAWEADFDRLVATNNVPRLSTIRFGNDHTSGARLGAPTPDAAIADNDLAVGRFVEHLSKSAIWNQSVVFILEDDAQNGPDHVDAHRSIAFVAGGLVKRKFVDHTMYSTSGMLRTIELILGLKPMSQYDAAATPMWRCFTNKPNATPFVAREAGIDLNQKNVAVNRNSRRSAEFDFSRPDVINDLVFSEVVWQTVRGERSVMPAPRRGAFVKLAERGDDDDDDD</sequence>
<dbReference type="InterPro" id="IPR015943">
    <property type="entry name" value="WD40/YVTN_repeat-like_dom_sf"/>
</dbReference>
<evidence type="ECO:0000256" key="1">
    <source>
        <dbReference type="SAM" id="MobiDB-lite"/>
    </source>
</evidence>
<feature type="chain" id="PRO_5003631233" evidence="2">
    <location>
        <begin position="23"/>
        <end position="837"/>
    </location>
</feature>
<dbReference type="InterPro" id="IPR019405">
    <property type="entry name" value="Lactonase_7-beta_prop"/>
</dbReference>
<dbReference type="KEGG" id="fae:FAES_2247"/>
<dbReference type="eggNOG" id="COG3391">
    <property type="taxonomic scope" value="Bacteria"/>
</dbReference>
<organism evidence="3 4">
    <name type="scientific">Fibrella aestuarina BUZ 2</name>
    <dbReference type="NCBI Taxonomy" id="1166018"/>
    <lineage>
        <taxon>Bacteria</taxon>
        <taxon>Pseudomonadati</taxon>
        <taxon>Bacteroidota</taxon>
        <taxon>Cytophagia</taxon>
        <taxon>Cytophagales</taxon>
        <taxon>Spirosomataceae</taxon>
        <taxon>Fibrella</taxon>
    </lineage>
</organism>
<keyword evidence="2" id="KW-0732">Signal</keyword>
<keyword evidence="4" id="KW-1185">Reference proteome</keyword>
<dbReference type="AlphaFoldDB" id="I0K803"/>
<reference evidence="3 4" key="1">
    <citation type="journal article" date="2012" name="J. Bacteriol.">
        <title>Genome Sequence of Fibrella aestuarina BUZ 2T, a Filamentous Marine Bacterium.</title>
        <authorList>
            <person name="Filippini M."/>
            <person name="Qi W."/>
            <person name="Blom J."/>
            <person name="Goesmann A."/>
            <person name="Smits T.H."/>
            <person name="Bagheri H.C."/>
        </authorList>
    </citation>
    <scope>NUCLEOTIDE SEQUENCE [LARGE SCALE GENOMIC DNA]</scope>
    <source>
        <strain evidence="4">BUZ 2T</strain>
    </source>
</reference>
<dbReference type="PANTHER" id="PTHR47197:SF3">
    <property type="entry name" value="DIHYDRO-HEME D1 DEHYDROGENASE"/>
    <property type="match status" value="1"/>
</dbReference>
<name>I0K803_9BACT</name>
<feature type="signal peptide" evidence="2">
    <location>
        <begin position="1"/>
        <end position="22"/>
    </location>
</feature>
<dbReference type="InterPro" id="IPR017850">
    <property type="entry name" value="Alkaline_phosphatase_core_sf"/>
</dbReference>
<dbReference type="SUPFAM" id="SSF53649">
    <property type="entry name" value="Alkaline phosphatase-like"/>
    <property type="match status" value="1"/>
</dbReference>
<evidence type="ECO:0000313" key="4">
    <source>
        <dbReference type="Proteomes" id="UP000011058"/>
    </source>
</evidence>
<dbReference type="EMBL" id="HE796683">
    <property type="protein sequence ID" value="CCH00256.1"/>
    <property type="molecule type" value="Genomic_DNA"/>
</dbReference>
<dbReference type="STRING" id="1166018.FAES_2247"/>
<dbReference type="HOGENOM" id="CLU_012789_0_0_10"/>
<feature type="region of interest" description="Disordered" evidence="1">
    <location>
        <begin position="359"/>
        <end position="389"/>
    </location>
</feature>
<proteinExistence type="predicted"/>